<name>A0AAP1H808_BACIU</name>
<dbReference type="EMBL" id="LJZV01000032">
    <property type="protein sequence ID" value="KZD87324.1"/>
    <property type="molecule type" value="Genomic_DNA"/>
</dbReference>
<reference evidence="1 2" key="1">
    <citation type="submission" date="2015-09" db="EMBL/GenBank/DDBJ databases">
        <title>Spore heat resistance.</title>
        <authorList>
            <person name="Boekhorst J."/>
            <person name="Berendsen E.M."/>
            <person name="Wells-Bennik M.H."/>
            <person name="Kuipers O.P."/>
        </authorList>
    </citation>
    <scope>NUCLEOTIDE SEQUENCE [LARGE SCALE GENOMIC DNA]</scope>
    <source>
        <strain evidence="1 2">B4122</strain>
    </source>
</reference>
<protein>
    <submittedName>
        <fullName evidence="1">Uncharacterized protein</fullName>
    </submittedName>
</protein>
<dbReference type="AlphaFoldDB" id="A0AAP1H808"/>
<evidence type="ECO:0000313" key="2">
    <source>
        <dbReference type="Proteomes" id="UP000076442"/>
    </source>
</evidence>
<dbReference type="Proteomes" id="UP000076442">
    <property type="component" value="Unassembled WGS sequence"/>
</dbReference>
<comment type="caution">
    <text evidence="1">The sequence shown here is derived from an EMBL/GenBank/DDBJ whole genome shotgun (WGS) entry which is preliminary data.</text>
</comment>
<evidence type="ECO:0000313" key="1">
    <source>
        <dbReference type="EMBL" id="KZD87324.1"/>
    </source>
</evidence>
<gene>
    <name evidence="1" type="ORF">B4122_4548</name>
</gene>
<dbReference type="RefSeq" id="WP_042977383.1">
    <property type="nucleotide sequence ID" value="NZ_JXHR01000028.1"/>
</dbReference>
<accession>A0AAP1H808</accession>
<proteinExistence type="predicted"/>
<organism evidence="1 2">
    <name type="scientific">Bacillus subtilis</name>
    <dbReference type="NCBI Taxonomy" id="1423"/>
    <lineage>
        <taxon>Bacteria</taxon>
        <taxon>Bacillati</taxon>
        <taxon>Bacillota</taxon>
        <taxon>Bacilli</taxon>
        <taxon>Bacillales</taxon>
        <taxon>Bacillaceae</taxon>
        <taxon>Bacillus</taxon>
    </lineage>
</organism>
<sequence length="276" mass="34345">MLSLEEYISKRKREDKINEYDIDARMDNMRICVNYVFEYFNQYLNIEEMEQKTFLNEERLVKFRNQLEMYDNEIQEWLVNIYDVHEKHIHRSIISFLKKDELFFLYNKEEEFRSCSYDAYAQLIKKNAFLKGQTEMLFLFIKDFHRIESEKEINTPSVFLTEEINEWLEKTWNKYKVNIWAFATDYLSRFFNDDSLWPLKHKIKSNEEWQPYFYDYKQKTNLFNLNSLYTKISKKPFIKGKKQYLEIIFMYIWLHSIWGDEENYWEEYRTKVVNSL</sequence>